<dbReference type="AlphaFoldDB" id="A0AA38ME54"/>
<reference evidence="4" key="1">
    <citation type="journal article" date="2023" name="G3 (Bethesda)">
        <title>Whole genome assemblies of Zophobas morio and Tenebrio molitor.</title>
        <authorList>
            <person name="Kaur S."/>
            <person name="Stinson S.A."/>
            <person name="diCenzo G.C."/>
        </authorList>
    </citation>
    <scope>NUCLEOTIDE SEQUENCE</scope>
    <source>
        <strain evidence="4">QUZm001</strain>
    </source>
</reference>
<evidence type="ECO:0000256" key="1">
    <source>
        <dbReference type="ARBA" id="ARBA00005964"/>
    </source>
</evidence>
<dbReference type="PANTHER" id="PTHR43903">
    <property type="entry name" value="NEUROLIGIN"/>
    <property type="match status" value="1"/>
</dbReference>
<gene>
    <name evidence="4" type="ORF">Zmor_018606</name>
</gene>
<accession>A0AA38ME54</accession>
<dbReference type="Pfam" id="PF00135">
    <property type="entry name" value="COesterase"/>
    <property type="match status" value="1"/>
</dbReference>
<evidence type="ECO:0000313" key="5">
    <source>
        <dbReference type="Proteomes" id="UP001168821"/>
    </source>
</evidence>
<proteinExistence type="inferred from homology"/>
<keyword evidence="5" id="KW-1185">Reference proteome</keyword>
<dbReference type="InterPro" id="IPR002018">
    <property type="entry name" value="CarbesteraseB"/>
</dbReference>
<dbReference type="InterPro" id="IPR029058">
    <property type="entry name" value="AB_hydrolase_fold"/>
</dbReference>
<dbReference type="InterPro" id="IPR051093">
    <property type="entry name" value="Neuroligin/BSAL"/>
</dbReference>
<keyword evidence="2" id="KW-0325">Glycoprotein</keyword>
<organism evidence="4 5">
    <name type="scientific">Zophobas morio</name>
    <dbReference type="NCBI Taxonomy" id="2755281"/>
    <lineage>
        <taxon>Eukaryota</taxon>
        <taxon>Metazoa</taxon>
        <taxon>Ecdysozoa</taxon>
        <taxon>Arthropoda</taxon>
        <taxon>Hexapoda</taxon>
        <taxon>Insecta</taxon>
        <taxon>Pterygota</taxon>
        <taxon>Neoptera</taxon>
        <taxon>Endopterygota</taxon>
        <taxon>Coleoptera</taxon>
        <taxon>Polyphaga</taxon>
        <taxon>Cucujiformia</taxon>
        <taxon>Tenebrionidae</taxon>
        <taxon>Zophobas</taxon>
    </lineage>
</organism>
<evidence type="ECO:0000256" key="2">
    <source>
        <dbReference type="ARBA" id="ARBA00023180"/>
    </source>
</evidence>
<feature type="domain" description="Carboxylesterase type B" evidence="3">
    <location>
        <begin position="23"/>
        <end position="189"/>
    </location>
</feature>
<evidence type="ECO:0000313" key="4">
    <source>
        <dbReference type="EMBL" id="KAJ3652659.1"/>
    </source>
</evidence>
<evidence type="ECO:0000259" key="3">
    <source>
        <dbReference type="Pfam" id="PF00135"/>
    </source>
</evidence>
<protein>
    <recommendedName>
        <fullName evidence="3">Carboxylesterase type B domain-containing protein</fullName>
    </recommendedName>
</protein>
<dbReference type="EMBL" id="JALNTZ010000005">
    <property type="protein sequence ID" value="KAJ3652659.1"/>
    <property type="molecule type" value="Genomic_DNA"/>
</dbReference>
<dbReference type="Proteomes" id="UP001168821">
    <property type="component" value="Unassembled WGS sequence"/>
</dbReference>
<dbReference type="SUPFAM" id="SSF53474">
    <property type="entry name" value="alpha/beta-Hydrolases"/>
    <property type="match status" value="1"/>
</dbReference>
<dbReference type="Gene3D" id="3.40.50.1820">
    <property type="entry name" value="alpha/beta hydrolase"/>
    <property type="match status" value="1"/>
</dbReference>
<comment type="similarity">
    <text evidence="1">Belongs to the type-B carboxylesterase/lipase family.</text>
</comment>
<comment type="caution">
    <text evidence="4">The sequence shown here is derived from an EMBL/GenBank/DDBJ whole genome shotgun (WGS) entry which is preliminary data.</text>
</comment>
<sequence>MAIYDENLSWIVPNDMVIFDETKRTEMGELIRQLYTGGEPLADHLGDGVRYSSDNSFTRSVIKHAELFSKVSETYFYLFGYDGDMAGHNTYYEGAETVGHGAETVYLFCSGEGCRGEGFPEADTITRKRLIKLWTDFAKYKNPTPEPSELLQNITWPLLNTDDGDFFYLNINETLEIKNHPKETTYNGWNELYASLGYNDFDTY</sequence>
<name>A0AA38ME54_9CUCU</name>